<gene>
    <name evidence="1" type="ORF">SAMN05421721_1233</name>
</gene>
<sequence length="233" mass="27581">MRFDVYCDESRPDLLGSRRPGGQFMVIGSLWVPTEEREAFKAEVHQLRDRYRIGGEFKWQKVSPSRVEFYQQLVEWFQGKGDRLRFRCIAVDHGQVDLKLYHEDDQELGFYKFYYQLLHHWILDFNEYTIFVDFKSNRRRDRLHVLRRCLDYSNLSSVVHDVQAVRSEESVLIQLADVLTGMAAYRLNNQLRDGSAKAQVLRHYEGLYGGQISPTFKGERKFNVFRIDLAGGW</sequence>
<accession>A0A1I4SV50</accession>
<evidence type="ECO:0000313" key="2">
    <source>
        <dbReference type="Proteomes" id="UP000199556"/>
    </source>
</evidence>
<evidence type="ECO:0000313" key="1">
    <source>
        <dbReference type="EMBL" id="SFM68408.1"/>
    </source>
</evidence>
<proteinExistence type="predicted"/>
<name>A0A1I4SV50_ECTMO</name>
<dbReference type="InterPro" id="IPR024524">
    <property type="entry name" value="DUF3800"/>
</dbReference>
<keyword evidence="2" id="KW-1185">Reference proteome</keyword>
<dbReference type="Proteomes" id="UP000199556">
    <property type="component" value="Unassembled WGS sequence"/>
</dbReference>
<dbReference type="RefSeq" id="WP_090487506.1">
    <property type="nucleotide sequence ID" value="NZ_FOUO01000023.1"/>
</dbReference>
<dbReference type="OrthoDB" id="9799211at2"/>
<evidence type="ECO:0008006" key="3">
    <source>
        <dbReference type="Google" id="ProtNLM"/>
    </source>
</evidence>
<organism evidence="1 2">
    <name type="scientific">Ectothiorhodospira mobilis</name>
    <dbReference type="NCBI Taxonomy" id="195064"/>
    <lineage>
        <taxon>Bacteria</taxon>
        <taxon>Pseudomonadati</taxon>
        <taxon>Pseudomonadota</taxon>
        <taxon>Gammaproteobacteria</taxon>
        <taxon>Chromatiales</taxon>
        <taxon>Ectothiorhodospiraceae</taxon>
        <taxon>Ectothiorhodospira</taxon>
    </lineage>
</organism>
<dbReference type="STRING" id="195064.SAMN05421721_1233"/>
<protein>
    <recommendedName>
        <fullName evidence="3">DUF3800 domain-containing protein</fullName>
    </recommendedName>
</protein>
<dbReference type="AlphaFoldDB" id="A0A1I4SV50"/>
<dbReference type="Pfam" id="PF12686">
    <property type="entry name" value="DUF3800"/>
    <property type="match status" value="1"/>
</dbReference>
<dbReference type="EMBL" id="FOUO01000023">
    <property type="protein sequence ID" value="SFM68408.1"/>
    <property type="molecule type" value="Genomic_DNA"/>
</dbReference>
<reference evidence="1 2" key="1">
    <citation type="submission" date="2016-10" db="EMBL/GenBank/DDBJ databases">
        <authorList>
            <person name="de Groot N.N."/>
        </authorList>
    </citation>
    <scope>NUCLEOTIDE SEQUENCE [LARGE SCALE GENOMIC DNA]</scope>
    <source>
        <strain evidence="1 2">DSM 4180</strain>
    </source>
</reference>